<reference evidence="10 11" key="1">
    <citation type="submission" date="2015-07" db="EMBL/GenBank/DDBJ databases">
        <title>The draft genome sequence of Leadbetterella sp. JN14-9.</title>
        <authorList>
            <person name="Liu Y."/>
            <person name="Du J."/>
            <person name="Shao Z."/>
        </authorList>
    </citation>
    <scope>NUCLEOTIDE SEQUENCE [LARGE SCALE GENOMIC DNA]</scope>
    <source>
        <strain evidence="10 11">JN14-9</strain>
    </source>
</reference>
<evidence type="ECO:0000256" key="1">
    <source>
        <dbReference type="ARBA" id="ARBA00000085"/>
    </source>
</evidence>
<keyword evidence="8" id="KW-0812">Transmembrane</keyword>
<dbReference type="AlphaFoldDB" id="A0A0P7C8Q0"/>
<dbReference type="SUPFAM" id="SSF55874">
    <property type="entry name" value="ATPase domain of HSP90 chaperone/DNA topoisomerase II/histidine kinase"/>
    <property type="match status" value="1"/>
</dbReference>
<proteinExistence type="predicted"/>
<keyword evidence="3" id="KW-0808">Transferase</keyword>
<dbReference type="InterPro" id="IPR003594">
    <property type="entry name" value="HATPase_dom"/>
</dbReference>
<keyword evidence="11" id="KW-1185">Reference proteome</keyword>
<dbReference type="GO" id="GO:0000160">
    <property type="term" value="P:phosphorelay signal transduction system"/>
    <property type="evidence" value="ECO:0007669"/>
    <property type="project" value="UniProtKB-KW"/>
</dbReference>
<evidence type="ECO:0000256" key="3">
    <source>
        <dbReference type="ARBA" id="ARBA00022679"/>
    </source>
</evidence>
<dbReference type="InterPro" id="IPR004358">
    <property type="entry name" value="Sig_transdc_His_kin-like_C"/>
</dbReference>
<sequence length="404" mass="45360">MYQNRLFFNLNQQLSRSRIIVITVLLTIGAGVLYYFNQLGQALEEREKTYAFLYAESIRFTIEQGINSPCDYTFVSEVVAANETIPTILVDQDGVALDQRNIPELSDTSKVLSAEEENAILQRKIEEMALEHEPIAISLNIDGSAENAENMYLYYSSSLTLKELRYFPYILLATFLIFGTLAFIAYSSSRRAEQNRVWVGLAKETAHQLGTPISGLLGWIGVMRSQPGFDQTIGDEMEKDVNRLETITTRFSNIGSVPAMKEENIGLVVKETIGYLERRISTKINWSFENTVSLDTMTSINRNLFEWVIENLCKNAVDAMAGVGSLQISVFPHQGKVGIDITDSGKGISKSNQRKIFDPGFSTKKRGWGLGLTLAKRIIETYHNGKLTIYHSEIGKGTTFRIVL</sequence>
<accession>A0A0P7C8Q0</accession>
<feature type="domain" description="Histidine kinase" evidence="9">
    <location>
        <begin position="204"/>
        <end position="404"/>
    </location>
</feature>
<dbReference type="InterPro" id="IPR005467">
    <property type="entry name" value="His_kinase_dom"/>
</dbReference>
<comment type="catalytic activity">
    <reaction evidence="1">
        <text>ATP + protein L-histidine = ADP + protein N-phospho-L-histidine.</text>
        <dbReference type="EC" id="2.7.13.3"/>
    </reaction>
</comment>
<dbReference type="GO" id="GO:0004673">
    <property type="term" value="F:protein histidine kinase activity"/>
    <property type="evidence" value="ECO:0007669"/>
    <property type="project" value="UniProtKB-EC"/>
</dbReference>
<dbReference type="InterPro" id="IPR036890">
    <property type="entry name" value="HATPase_C_sf"/>
</dbReference>
<dbReference type="STRING" id="1605367.AFM12_10095"/>
<dbReference type="EMBL" id="LGTQ01000006">
    <property type="protein sequence ID" value="KPM48897.1"/>
    <property type="molecule type" value="Genomic_DNA"/>
</dbReference>
<dbReference type="PRINTS" id="PR00344">
    <property type="entry name" value="BCTRLSENSOR"/>
</dbReference>
<evidence type="ECO:0000256" key="8">
    <source>
        <dbReference type="SAM" id="Phobius"/>
    </source>
</evidence>
<evidence type="ECO:0000313" key="11">
    <source>
        <dbReference type="Proteomes" id="UP000050454"/>
    </source>
</evidence>
<dbReference type="EC" id="2.7.13.3" evidence="2"/>
<evidence type="ECO:0000256" key="2">
    <source>
        <dbReference type="ARBA" id="ARBA00012438"/>
    </source>
</evidence>
<keyword evidence="7" id="KW-0902">Two-component regulatory system</keyword>
<name>A0A0P7C8Q0_9BACT</name>
<dbReference type="PANTHER" id="PTHR43065">
    <property type="entry name" value="SENSOR HISTIDINE KINASE"/>
    <property type="match status" value="1"/>
</dbReference>
<protein>
    <recommendedName>
        <fullName evidence="2">histidine kinase</fullName>
        <ecNumber evidence="2">2.7.13.3</ecNumber>
    </recommendedName>
</protein>
<dbReference type="OrthoDB" id="1931120at2"/>
<keyword evidence="8" id="KW-0472">Membrane</keyword>
<feature type="transmembrane region" description="Helical" evidence="8">
    <location>
        <begin position="20"/>
        <end position="36"/>
    </location>
</feature>
<dbReference type="Proteomes" id="UP000050454">
    <property type="component" value="Unassembled WGS sequence"/>
</dbReference>
<evidence type="ECO:0000256" key="6">
    <source>
        <dbReference type="ARBA" id="ARBA00022840"/>
    </source>
</evidence>
<dbReference type="Pfam" id="PF02518">
    <property type="entry name" value="HATPase_c"/>
    <property type="match status" value="1"/>
</dbReference>
<evidence type="ECO:0000256" key="4">
    <source>
        <dbReference type="ARBA" id="ARBA00022741"/>
    </source>
</evidence>
<dbReference type="GO" id="GO:0005524">
    <property type="term" value="F:ATP binding"/>
    <property type="evidence" value="ECO:0007669"/>
    <property type="project" value="UniProtKB-KW"/>
</dbReference>
<dbReference type="PATRIC" id="fig|1605367.3.peg.3405"/>
<evidence type="ECO:0000256" key="5">
    <source>
        <dbReference type="ARBA" id="ARBA00022777"/>
    </source>
</evidence>
<evidence type="ECO:0000259" key="9">
    <source>
        <dbReference type="PROSITE" id="PS50109"/>
    </source>
</evidence>
<gene>
    <name evidence="10" type="ORF">AFM12_10095</name>
</gene>
<dbReference type="RefSeq" id="WP_055147488.1">
    <property type="nucleotide sequence ID" value="NZ_JXSZ01000006.1"/>
</dbReference>
<dbReference type="PROSITE" id="PS50109">
    <property type="entry name" value="HIS_KIN"/>
    <property type="match status" value="1"/>
</dbReference>
<dbReference type="SMART" id="SM00387">
    <property type="entry name" value="HATPase_c"/>
    <property type="match status" value="1"/>
</dbReference>
<organism evidence="10 11">
    <name type="scientific">Jiulongibacter sediminis</name>
    <dbReference type="NCBI Taxonomy" id="1605367"/>
    <lineage>
        <taxon>Bacteria</taxon>
        <taxon>Pseudomonadati</taxon>
        <taxon>Bacteroidota</taxon>
        <taxon>Cytophagia</taxon>
        <taxon>Cytophagales</taxon>
        <taxon>Leadbetterellaceae</taxon>
        <taxon>Jiulongibacter</taxon>
    </lineage>
</organism>
<keyword evidence="4" id="KW-0547">Nucleotide-binding</keyword>
<keyword evidence="8" id="KW-1133">Transmembrane helix</keyword>
<dbReference type="PANTHER" id="PTHR43065:SF46">
    <property type="entry name" value="C4-DICARBOXYLATE TRANSPORT SENSOR PROTEIN DCTB"/>
    <property type="match status" value="1"/>
</dbReference>
<keyword evidence="5 10" id="KW-0418">Kinase</keyword>
<comment type="caution">
    <text evidence="10">The sequence shown here is derived from an EMBL/GenBank/DDBJ whole genome shotgun (WGS) entry which is preliminary data.</text>
</comment>
<evidence type="ECO:0000256" key="7">
    <source>
        <dbReference type="ARBA" id="ARBA00023012"/>
    </source>
</evidence>
<evidence type="ECO:0000313" key="10">
    <source>
        <dbReference type="EMBL" id="KPM48897.1"/>
    </source>
</evidence>
<feature type="transmembrane region" description="Helical" evidence="8">
    <location>
        <begin position="166"/>
        <end position="186"/>
    </location>
</feature>
<dbReference type="Gene3D" id="3.30.565.10">
    <property type="entry name" value="Histidine kinase-like ATPase, C-terminal domain"/>
    <property type="match status" value="1"/>
</dbReference>
<keyword evidence="6" id="KW-0067">ATP-binding</keyword>